<evidence type="ECO:0000313" key="2">
    <source>
        <dbReference type="EMBL" id="RTR28342.1"/>
    </source>
</evidence>
<dbReference type="PROSITE" id="PS51257">
    <property type="entry name" value="PROKAR_LIPOPROTEIN"/>
    <property type="match status" value="1"/>
</dbReference>
<evidence type="ECO:0000256" key="1">
    <source>
        <dbReference type="SAM" id="SignalP"/>
    </source>
</evidence>
<comment type="caution">
    <text evidence="2">The sequence shown here is derived from an EMBL/GenBank/DDBJ whole genome shotgun (WGS) entry which is preliminary data.</text>
</comment>
<protein>
    <recommendedName>
        <fullName evidence="4">DUF3047 domain-containing protein</fullName>
    </recommendedName>
</protein>
<name>A0A3S0L6V8_9DEIO</name>
<dbReference type="Proteomes" id="UP000277766">
    <property type="component" value="Unassembled WGS sequence"/>
</dbReference>
<dbReference type="AlphaFoldDB" id="A0A3S0L6V8"/>
<proteinExistence type="predicted"/>
<dbReference type="EMBL" id="RXPE01000007">
    <property type="protein sequence ID" value="RTR28342.1"/>
    <property type="molecule type" value="Genomic_DNA"/>
</dbReference>
<evidence type="ECO:0000313" key="3">
    <source>
        <dbReference type="Proteomes" id="UP000277766"/>
    </source>
</evidence>
<feature type="signal peptide" evidence="1">
    <location>
        <begin position="1"/>
        <end position="19"/>
    </location>
</feature>
<dbReference type="RefSeq" id="WP_126351734.1">
    <property type="nucleotide sequence ID" value="NZ_CP086380.1"/>
</dbReference>
<feature type="chain" id="PRO_5018642984" description="DUF3047 domain-containing protein" evidence="1">
    <location>
        <begin position="20"/>
        <end position="226"/>
    </location>
</feature>
<keyword evidence="3" id="KW-1185">Reference proteome</keyword>
<organism evidence="2 3">
    <name type="scientific">Deinococcus radiophilus</name>
    <dbReference type="NCBI Taxonomy" id="32062"/>
    <lineage>
        <taxon>Bacteria</taxon>
        <taxon>Thermotogati</taxon>
        <taxon>Deinococcota</taxon>
        <taxon>Deinococci</taxon>
        <taxon>Deinococcales</taxon>
        <taxon>Deinococcaceae</taxon>
        <taxon>Deinococcus</taxon>
    </lineage>
</organism>
<reference evidence="2 3" key="1">
    <citation type="submission" date="2018-12" db="EMBL/GenBank/DDBJ databases">
        <title>Deinococcus radiophilus ATCC 27603 genome sequencing and assembly.</title>
        <authorList>
            <person name="Maclea K.S."/>
            <person name="Maynard C.R."/>
        </authorList>
    </citation>
    <scope>NUCLEOTIDE SEQUENCE [LARGE SCALE GENOMIC DNA]</scope>
    <source>
        <strain evidence="2 3">ATCC 27603</strain>
    </source>
</reference>
<keyword evidence="1" id="KW-0732">Signal</keyword>
<gene>
    <name evidence="2" type="ORF">EJ104_05400</name>
</gene>
<sequence>MPKATFLLLPLLIVGCGGAAQQAVRWGNFIPAGQQEWARLMPPLVLPDQGTVTTEPASARLSFPPGTATVVSVQLDSLGRTDTALVTDVQSALRLSYGGAAPAHARFRQEWMIENQTRTVAGQTEHCAYLLVAGLTPDHSPHFSRTAVGPGPGPRPCVELEGERGANGMFRRSPLELNRWNTVYIGAVAGVDAAGQSPVWEDMAAVYPSSQPLRTATQPEPPIHIL</sequence>
<evidence type="ECO:0008006" key="4">
    <source>
        <dbReference type="Google" id="ProtNLM"/>
    </source>
</evidence>
<accession>A0A3S0L6V8</accession>